<sequence>MLFLRRALTGVLLFALTFGALGWAGASVYRAVQAMLAEEDRQRPAREVVLAVNVVTVAPERVVPVMDVFGEIRSHRILEVRATSTGKLIELSPDFRDGGEVAEGDLLALIDPAKAKADLALARADLAEAEADLRDSRRALELAQDELDVAIEQADLRAQALSRQNDLSDRGVGSVSAVETAALAAAQARQSVVSRRQAVATAETRIEQAAAKRDRSRIAMEEAQRLLDEKSIRAKFTGTLSDVTVVEGGLVSANERMARLVDPSALEVAFRLSTAQYARLLDDSGNLRRAPIEVRMDVAGLNLRAEGAIERVSAEVGEGQSGREVFARLSTSVGFRPGDIVTVQIREAPIGGVARLPARALGSDGAVLVVGDDDRLQAQPVELIRRQGDTVLVRAPDLAGAEVVAQRIPSLGTGLKVRPIRPEGTEAPAPEPMVTLTPEHRARLIAAVQGNNRMPAEARDRVLSILAQDEVPASVVERIEERMGG</sequence>
<proteinExistence type="predicted"/>
<keyword evidence="1" id="KW-0175">Coiled coil</keyword>
<dbReference type="PANTHER" id="PTHR30469">
    <property type="entry name" value="MULTIDRUG RESISTANCE PROTEIN MDTA"/>
    <property type="match status" value="1"/>
</dbReference>
<evidence type="ECO:0000256" key="1">
    <source>
        <dbReference type="SAM" id="Coils"/>
    </source>
</evidence>
<dbReference type="Proteomes" id="UP001553161">
    <property type="component" value="Unassembled WGS sequence"/>
</dbReference>
<evidence type="ECO:0000313" key="3">
    <source>
        <dbReference type="EMBL" id="MEV8465680.1"/>
    </source>
</evidence>
<feature type="domain" description="Multidrug resistance protein MdtA-like barrel-sandwich hybrid" evidence="2">
    <location>
        <begin position="77"/>
        <end position="261"/>
    </location>
</feature>
<keyword evidence="4" id="KW-1185">Reference proteome</keyword>
<dbReference type="Pfam" id="PF25917">
    <property type="entry name" value="BSH_RND"/>
    <property type="match status" value="1"/>
</dbReference>
<evidence type="ECO:0000259" key="2">
    <source>
        <dbReference type="Pfam" id="PF25917"/>
    </source>
</evidence>
<dbReference type="SUPFAM" id="SSF111369">
    <property type="entry name" value="HlyD-like secretion proteins"/>
    <property type="match status" value="1"/>
</dbReference>
<dbReference type="Gene3D" id="2.40.420.20">
    <property type="match status" value="1"/>
</dbReference>
<dbReference type="Gene3D" id="2.40.30.170">
    <property type="match status" value="1"/>
</dbReference>
<accession>A0ABV3L2A7</accession>
<dbReference type="Gene3D" id="2.40.50.100">
    <property type="match status" value="1"/>
</dbReference>
<comment type="caution">
    <text evidence="3">The sequence shown here is derived from an EMBL/GenBank/DDBJ whole genome shotgun (WGS) entry which is preliminary data.</text>
</comment>
<name>A0ABV3L2A7_9RHOB</name>
<gene>
    <name evidence="3" type="ORF">AB0T83_02650</name>
</gene>
<feature type="coiled-coil region" evidence="1">
    <location>
        <begin position="119"/>
        <end position="153"/>
    </location>
</feature>
<protein>
    <submittedName>
        <fullName evidence="3">HlyD family efflux transporter periplasmic adaptor subunit</fullName>
    </submittedName>
</protein>
<dbReference type="Gene3D" id="1.10.287.470">
    <property type="entry name" value="Helix hairpin bin"/>
    <property type="match status" value="1"/>
</dbReference>
<reference evidence="3 4" key="1">
    <citation type="submission" date="2024-07" db="EMBL/GenBank/DDBJ databases">
        <authorList>
            <person name="Kang M."/>
        </authorList>
    </citation>
    <scope>NUCLEOTIDE SEQUENCE [LARGE SCALE GENOMIC DNA]</scope>
    <source>
        <strain evidence="3 4">DFM31</strain>
    </source>
</reference>
<dbReference type="RefSeq" id="WP_366191303.1">
    <property type="nucleotide sequence ID" value="NZ_JBFBVU010000002.1"/>
</dbReference>
<organism evidence="3 4">
    <name type="scientific">Meridianimarinicoccus marinus</name>
    <dbReference type="NCBI Taxonomy" id="3231483"/>
    <lineage>
        <taxon>Bacteria</taxon>
        <taxon>Pseudomonadati</taxon>
        <taxon>Pseudomonadota</taxon>
        <taxon>Alphaproteobacteria</taxon>
        <taxon>Rhodobacterales</taxon>
        <taxon>Paracoccaceae</taxon>
        <taxon>Meridianimarinicoccus</taxon>
    </lineage>
</organism>
<dbReference type="PANTHER" id="PTHR30469:SF36">
    <property type="entry name" value="BLL3903 PROTEIN"/>
    <property type="match status" value="1"/>
</dbReference>
<dbReference type="InterPro" id="IPR058625">
    <property type="entry name" value="MdtA-like_BSH"/>
</dbReference>
<evidence type="ECO:0000313" key="4">
    <source>
        <dbReference type="Proteomes" id="UP001553161"/>
    </source>
</evidence>
<dbReference type="EMBL" id="JBFBVU010000002">
    <property type="protein sequence ID" value="MEV8465680.1"/>
    <property type="molecule type" value="Genomic_DNA"/>
</dbReference>